<evidence type="ECO:0000313" key="2">
    <source>
        <dbReference type="EnsemblPlants" id="Kaladp1183s0007.1.v1.1.CDS.1"/>
    </source>
</evidence>
<protein>
    <submittedName>
        <fullName evidence="2">Uncharacterized protein</fullName>
    </submittedName>
</protein>
<dbReference type="AlphaFoldDB" id="A0A7N0VMN7"/>
<name>A0A7N0VMN7_KALFE</name>
<dbReference type="Gramene" id="Kaladp1183s0007.1.v1.1">
    <property type="protein sequence ID" value="Kaladp1183s0007.1.v1.1.CDS.1"/>
    <property type="gene ID" value="Kaladp1183s0007.v1.1"/>
</dbReference>
<dbReference type="PROSITE" id="PS51257">
    <property type="entry name" value="PROKAR_LIPOPROTEIN"/>
    <property type="match status" value="1"/>
</dbReference>
<dbReference type="EnsemblPlants" id="Kaladp1183s0007.1.v1.1">
    <property type="protein sequence ID" value="Kaladp1183s0007.1.v1.1.CDS.1"/>
    <property type="gene ID" value="Kaladp1183s0007.v1.1"/>
</dbReference>
<accession>A0A7N0VMN7</accession>
<evidence type="ECO:0000313" key="3">
    <source>
        <dbReference type="Proteomes" id="UP000594263"/>
    </source>
</evidence>
<proteinExistence type="predicted"/>
<evidence type="ECO:0000256" key="1">
    <source>
        <dbReference type="SAM" id="MobiDB-lite"/>
    </source>
</evidence>
<sequence length="116" mass="12293">MAKLSTSAGGLVVFTSCLALIMLFSYEIAVCEGSRGLRAKDMIIGLLPPAITGRMERHVADNRNYGRRMMEEGERGVVIRSPVAYYGEELNDTTPGHSPGAGHSTGPGAATPVITN</sequence>
<dbReference type="Proteomes" id="UP000594263">
    <property type="component" value="Unplaced"/>
</dbReference>
<feature type="region of interest" description="Disordered" evidence="1">
    <location>
        <begin position="89"/>
        <end position="116"/>
    </location>
</feature>
<reference evidence="2" key="1">
    <citation type="submission" date="2021-01" db="UniProtKB">
        <authorList>
            <consortium name="EnsemblPlants"/>
        </authorList>
    </citation>
    <scope>IDENTIFICATION</scope>
</reference>
<organism evidence="2 3">
    <name type="scientific">Kalanchoe fedtschenkoi</name>
    <name type="common">Lavender scallops</name>
    <name type="synonym">South American air plant</name>
    <dbReference type="NCBI Taxonomy" id="63787"/>
    <lineage>
        <taxon>Eukaryota</taxon>
        <taxon>Viridiplantae</taxon>
        <taxon>Streptophyta</taxon>
        <taxon>Embryophyta</taxon>
        <taxon>Tracheophyta</taxon>
        <taxon>Spermatophyta</taxon>
        <taxon>Magnoliopsida</taxon>
        <taxon>eudicotyledons</taxon>
        <taxon>Gunneridae</taxon>
        <taxon>Pentapetalae</taxon>
        <taxon>Saxifragales</taxon>
        <taxon>Crassulaceae</taxon>
        <taxon>Kalanchoe</taxon>
    </lineage>
</organism>
<keyword evidence="3" id="KW-1185">Reference proteome</keyword>